<dbReference type="Proteomes" id="UP000236621">
    <property type="component" value="Unassembled WGS sequence"/>
</dbReference>
<dbReference type="InterPro" id="IPR029063">
    <property type="entry name" value="SAM-dependent_MTases_sf"/>
</dbReference>
<gene>
    <name evidence="1" type="ORF">TCAP_02225</name>
</gene>
<evidence type="ECO:0008006" key="3">
    <source>
        <dbReference type="Google" id="ProtNLM"/>
    </source>
</evidence>
<dbReference type="Gene3D" id="3.40.50.150">
    <property type="entry name" value="Vaccinia Virus protein VP39"/>
    <property type="match status" value="1"/>
</dbReference>
<reference evidence="1 2" key="1">
    <citation type="submission" date="2017-08" db="EMBL/GenBank/DDBJ databases">
        <title>Harnessing the power of phylogenomics to disentangle the directionality and signatures of interkingdom host jumping in the parasitic fungal genus Tolypocladium.</title>
        <authorList>
            <person name="Quandt C.A."/>
            <person name="Patterson W."/>
            <person name="Spatafora J.W."/>
        </authorList>
    </citation>
    <scope>NUCLEOTIDE SEQUENCE [LARGE SCALE GENOMIC DNA]</scope>
    <source>
        <strain evidence="1 2">CBS 113982</strain>
    </source>
</reference>
<evidence type="ECO:0000313" key="1">
    <source>
        <dbReference type="EMBL" id="PNY27854.1"/>
    </source>
</evidence>
<name>A0A2K3QJZ7_9HYPO</name>
<organism evidence="1 2">
    <name type="scientific">Tolypocladium capitatum</name>
    <dbReference type="NCBI Taxonomy" id="45235"/>
    <lineage>
        <taxon>Eukaryota</taxon>
        <taxon>Fungi</taxon>
        <taxon>Dikarya</taxon>
        <taxon>Ascomycota</taxon>
        <taxon>Pezizomycotina</taxon>
        <taxon>Sordariomycetes</taxon>
        <taxon>Hypocreomycetidae</taxon>
        <taxon>Hypocreales</taxon>
        <taxon>Ophiocordycipitaceae</taxon>
        <taxon>Tolypocladium</taxon>
    </lineage>
</organism>
<dbReference type="OrthoDB" id="433955at2759"/>
<proteinExistence type="predicted"/>
<dbReference type="PANTHER" id="PTHR14614:SF147">
    <property type="entry name" value="S-ADENOSYLMETHIONINE-DEPENDENT METHYLTRANSFERASE OF THE SEVEN BETA-STRAND FAMILY"/>
    <property type="match status" value="1"/>
</dbReference>
<dbReference type="STRING" id="45235.A0A2K3QJZ7"/>
<dbReference type="AlphaFoldDB" id="A0A2K3QJZ7"/>
<accession>A0A2K3QJZ7</accession>
<comment type="caution">
    <text evidence="1">The sequence shown here is derived from an EMBL/GenBank/DDBJ whole genome shotgun (WGS) entry which is preliminary data.</text>
</comment>
<dbReference type="InterPro" id="IPR019410">
    <property type="entry name" value="Methyltransf_16"/>
</dbReference>
<evidence type="ECO:0000313" key="2">
    <source>
        <dbReference type="Proteomes" id="UP000236621"/>
    </source>
</evidence>
<keyword evidence="2" id="KW-1185">Reference proteome</keyword>
<dbReference type="Pfam" id="PF10294">
    <property type="entry name" value="Methyltransf_16"/>
    <property type="match status" value="1"/>
</dbReference>
<sequence length="383" mass="41719">MRHRVPSPLSLPPLREANSLTTTKISLALRSLHDRFCPLPEGLDFQASAKQNTVAPDSGYATEDDADGFGGAGTLRVDPLDRDFAVRWLTGFIRRSDGLSLDEHTRERFVDDACSLLSRLTRNEDDRKALDDDAGMTRQFGFAFKDDEGQKITIEISDTPMQTGEDHTDVGLQTWGGSIALSERLSSAPEAFGLERSTIDSTTRIVELGAGTGLVSLVLSSLLPRITGSWPSIMATDYHPAVLNNLEFNIASHVGKQGGTAPMQACRLDWSAPSRDPPLHLPADVLIAADAVYAPEHAAWLRDCAADLLAPHGVFWLLVSVRPNGKFAGIRDAVEAAFADNGSCAVARDGRRLAILDVEWIDRRDGVGRADEIGYRLFKIGWN</sequence>
<dbReference type="PANTHER" id="PTHR14614">
    <property type="entry name" value="HEPATOCELLULAR CARCINOMA-ASSOCIATED ANTIGEN"/>
    <property type="match status" value="1"/>
</dbReference>
<dbReference type="GO" id="GO:0008757">
    <property type="term" value="F:S-adenosylmethionine-dependent methyltransferase activity"/>
    <property type="evidence" value="ECO:0007669"/>
    <property type="project" value="UniProtKB-ARBA"/>
</dbReference>
<protein>
    <recommendedName>
        <fullName evidence="3">Protein-lysine N-methyltransferase EFM2</fullName>
    </recommendedName>
</protein>
<dbReference type="EMBL" id="NRSZ01000335">
    <property type="protein sequence ID" value="PNY27854.1"/>
    <property type="molecule type" value="Genomic_DNA"/>
</dbReference>
<dbReference type="SUPFAM" id="SSF53335">
    <property type="entry name" value="S-adenosyl-L-methionine-dependent methyltransferases"/>
    <property type="match status" value="1"/>
</dbReference>